<evidence type="ECO:0000313" key="1">
    <source>
        <dbReference type="EMBL" id="SCJ34670.1"/>
    </source>
</evidence>
<accession>A0A1C6FP89</accession>
<name>A0A1C6FP89_9FIRM</name>
<dbReference type="SUPFAM" id="SSF52540">
    <property type="entry name" value="P-loop containing nucleoside triphosphate hydrolases"/>
    <property type="match status" value="1"/>
</dbReference>
<dbReference type="InterPro" id="IPR027417">
    <property type="entry name" value="P-loop_NTPase"/>
</dbReference>
<evidence type="ECO:0008006" key="2">
    <source>
        <dbReference type="Google" id="ProtNLM"/>
    </source>
</evidence>
<dbReference type="EMBL" id="FMHG01000001">
    <property type="protein sequence ID" value="SCJ34670.1"/>
    <property type="molecule type" value="Genomic_DNA"/>
</dbReference>
<sequence length="313" mass="35027">MAIIQPSEMDFTNKRFSMIISGSPGTGKTTLALSAPNPVLIDFDKGVSRVRAAHRKLTIEAETYEEVLQDMQSPTVQRCQTVVIDTGGSFVTFLQDWAMRQNPTLNRQKNGAISLKGFGAVKAEFVRFTNQLKYVQNKNIIYVFHTVEQRDGDVTRQRLLCEGAARDIVWQPCDLGCFLQMVGDDRVLGFSPTEQYFAKGCYGVQGLIKMPKLDEGTPNDFLTKLFARARDYIQAEADQVAGQQDAYQQTMAQIEKVLSAVQDADSATQAAELLRHMEHHLTSQKEASSRLSARVKELGLRWDKEAGCYVSKN</sequence>
<proteinExistence type="predicted"/>
<dbReference type="Pfam" id="PF13479">
    <property type="entry name" value="AAA_24"/>
    <property type="match status" value="1"/>
</dbReference>
<protein>
    <recommendedName>
        <fullName evidence="2">Phage nucleotide-binding protein</fullName>
    </recommendedName>
</protein>
<gene>
    <name evidence="1" type="ORF">SAMEA3545359_00051</name>
</gene>
<reference evidence="1" key="1">
    <citation type="submission" date="2015-09" db="EMBL/GenBank/DDBJ databases">
        <authorList>
            <consortium name="Pathogen Informatics"/>
        </authorList>
    </citation>
    <scope>NUCLEOTIDE SEQUENCE</scope>
    <source>
        <strain evidence="1">2789STDY5834896</strain>
    </source>
</reference>
<organism evidence="1">
    <name type="scientific">uncultured Anaerotruncus sp</name>
    <dbReference type="NCBI Taxonomy" id="905011"/>
    <lineage>
        <taxon>Bacteria</taxon>
        <taxon>Bacillati</taxon>
        <taxon>Bacillota</taxon>
        <taxon>Clostridia</taxon>
        <taxon>Eubacteriales</taxon>
        <taxon>Oscillospiraceae</taxon>
        <taxon>Anaerotruncus</taxon>
        <taxon>environmental samples</taxon>
    </lineage>
</organism>
<dbReference type="AlphaFoldDB" id="A0A1C6FP89"/>